<feature type="domain" description="Transposase zinc-binding" evidence="2">
    <location>
        <begin position="11"/>
        <end position="101"/>
    </location>
</feature>
<dbReference type="InterPro" id="IPR026889">
    <property type="entry name" value="Zn_Tnp"/>
</dbReference>
<evidence type="ECO:0000259" key="2">
    <source>
        <dbReference type="Pfam" id="PF14319"/>
    </source>
</evidence>
<protein>
    <submittedName>
        <fullName evidence="3">Transposase</fullName>
    </submittedName>
</protein>
<proteinExistence type="predicted"/>
<name>A0A7X5KP31_9FIRM</name>
<gene>
    <name evidence="3" type="ORF">GXN74_12000</name>
</gene>
<sequence>MSKQSFKIKDIFADNWDSFLKEGYSIRQSVLDNVAKIIHCGDPSLGHALYYCDKCGNVKYVGFTCKSRFCNSCGSKYIQDRSLSISRKLIRCPHRHLVFTIPKELRIYFRKNRQLLNVLFEASSNVILSWFHDLNKSESFKPGFVSTLHTFGRDLKWNPHIHMLLTEGASGNFTVWRKVSHISFIALRKRWQAALLDILSKHLPASFYTLKTFLFQNYTDGFYVNAPRKDYSNPLETIKYIIRYTGRPAMAQSRILDYDGSYVTFYYDRHEDNQRVEETIPVFEFFKRLIIHIHDHPFKTIRYYGLYAKQYKHSRQLYPMLSPNQRKFYERHSDWRSRLLLAFNIDCLACSHCGNTMKLLDIFISDGTNPYLANAPPASYNVLSMH</sequence>
<dbReference type="GO" id="GO:0003677">
    <property type="term" value="F:DNA binding"/>
    <property type="evidence" value="ECO:0007669"/>
    <property type="project" value="InterPro"/>
</dbReference>
<dbReference type="AlphaFoldDB" id="A0A7X5KP31"/>
<dbReference type="Pfam" id="PF04986">
    <property type="entry name" value="Y2_Tnp"/>
    <property type="match status" value="1"/>
</dbReference>
<dbReference type="Pfam" id="PF14319">
    <property type="entry name" value="Zn_Tnp_IS91"/>
    <property type="match status" value="1"/>
</dbReference>
<organism evidence="3 4">
    <name type="scientific">Anaerotalea alkaliphila</name>
    <dbReference type="NCBI Taxonomy" id="2662126"/>
    <lineage>
        <taxon>Bacteria</taxon>
        <taxon>Bacillati</taxon>
        <taxon>Bacillota</taxon>
        <taxon>Clostridia</taxon>
        <taxon>Eubacteriales</taxon>
        <taxon>Anaerotalea</taxon>
    </lineage>
</organism>
<dbReference type="Proteomes" id="UP000461585">
    <property type="component" value="Unassembled WGS sequence"/>
</dbReference>
<dbReference type="RefSeq" id="WP_162371185.1">
    <property type="nucleotide sequence ID" value="NZ_JAAEEH010000041.1"/>
</dbReference>
<accession>A0A7X5KP31</accession>
<keyword evidence="4" id="KW-1185">Reference proteome</keyword>
<comment type="caution">
    <text evidence="3">The sequence shown here is derived from an EMBL/GenBank/DDBJ whole genome shotgun (WGS) entry which is preliminary data.</text>
</comment>
<dbReference type="GO" id="GO:0006313">
    <property type="term" value="P:DNA transposition"/>
    <property type="evidence" value="ECO:0007669"/>
    <property type="project" value="InterPro"/>
</dbReference>
<evidence type="ECO:0000259" key="1">
    <source>
        <dbReference type="Pfam" id="PF04986"/>
    </source>
</evidence>
<feature type="domain" description="Transposase IS801/IS1294" evidence="1">
    <location>
        <begin position="143"/>
        <end position="310"/>
    </location>
</feature>
<dbReference type="GO" id="GO:0004803">
    <property type="term" value="F:transposase activity"/>
    <property type="evidence" value="ECO:0007669"/>
    <property type="project" value="InterPro"/>
</dbReference>
<reference evidence="3 4" key="1">
    <citation type="submission" date="2020-01" db="EMBL/GenBank/DDBJ databases">
        <title>Anaeroalcalibacter tamaniensis gen. nov., sp. nov., moderately halophilic strictly anaerobic fermenter bacterium from mud volcano of Taman peninsula.</title>
        <authorList>
            <person name="Frolova A."/>
            <person name="Merkel A.Y."/>
            <person name="Slobodkin A.I."/>
        </authorList>
    </citation>
    <scope>NUCLEOTIDE SEQUENCE [LARGE SCALE GENOMIC DNA]</scope>
    <source>
        <strain evidence="3 4">F-3ap</strain>
    </source>
</reference>
<dbReference type="EMBL" id="JAAEEH010000041">
    <property type="protein sequence ID" value="NDL68463.1"/>
    <property type="molecule type" value="Genomic_DNA"/>
</dbReference>
<evidence type="ECO:0000313" key="3">
    <source>
        <dbReference type="EMBL" id="NDL68463.1"/>
    </source>
</evidence>
<dbReference type="PANTHER" id="PTHR37023">
    <property type="entry name" value="TRANSPOSASE"/>
    <property type="match status" value="1"/>
</dbReference>
<dbReference type="PANTHER" id="PTHR37023:SF1">
    <property type="entry name" value="ISSOD25 TRANSPOSASE TNPA_ISSOD25"/>
    <property type="match status" value="1"/>
</dbReference>
<dbReference type="InterPro" id="IPR007069">
    <property type="entry name" value="Transposase_32"/>
</dbReference>
<evidence type="ECO:0000313" key="4">
    <source>
        <dbReference type="Proteomes" id="UP000461585"/>
    </source>
</evidence>